<comment type="caution">
    <text evidence="2">The sequence shown here is derived from an EMBL/GenBank/DDBJ whole genome shotgun (WGS) entry which is preliminary data.</text>
</comment>
<gene>
    <name evidence="2" type="ORF">Ciccas_001474</name>
</gene>
<keyword evidence="1" id="KW-0472">Membrane</keyword>
<evidence type="ECO:0000313" key="3">
    <source>
        <dbReference type="Proteomes" id="UP001626550"/>
    </source>
</evidence>
<proteinExistence type="predicted"/>
<feature type="transmembrane region" description="Helical" evidence="1">
    <location>
        <begin position="30"/>
        <end position="51"/>
    </location>
</feature>
<name>A0ABD2QJW6_9PLAT</name>
<keyword evidence="1" id="KW-0812">Transmembrane</keyword>
<evidence type="ECO:0000256" key="1">
    <source>
        <dbReference type="SAM" id="Phobius"/>
    </source>
</evidence>
<protein>
    <submittedName>
        <fullName evidence="2">Chromosome X 36</fullName>
    </submittedName>
</protein>
<dbReference type="AlphaFoldDB" id="A0ABD2QJW6"/>
<evidence type="ECO:0000313" key="2">
    <source>
        <dbReference type="EMBL" id="KAL3319840.1"/>
    </source>
</evidence>
<reference evidence="2 3" key="1">
    <citation type="submission" date="2024-11" db="EMBL/GenBank/DDBJ databases">
        <title>Adaptive evolution of stress response genes in parasites aligns with host niche diversity.</title>
        <authorList>
            <person name="Hahn C."/>
            <person name="Resl P."/>
        </authorList>
    </citation>
    <scope>NUCLEOTIDE SEQUENCE [LARGE SCALE GENOMIC DNA]</scope>
    <source>
        <strain evidence="2">EGGRZ-B1_66</strain>
        <tissue evidence="2">Body</tissue>
    </source>
</reference>
<dbReference type="EMBL" id="JBJKFK010000097">
    <property type="protein sequence ID" value="KAL3319840.1"/>
    <property type="molecule type" value="Genomic_DNA"/>
</dbReference>
<dbReference type="Proteomes" id="UP001626550">
    <property type="component" value="Unassembled WGS sequence"/>
</dbReference>
<keyword evidence="1" id="KW-1133">Transmembrane helix</keyword>
<organism evidence="2 3">
    <name type="scientific">Cichlidogyrus casuarinus</name>
    <dbReference type="NCBI Taxonomy" id="1844966"/>
    <lineage>
        <taxon>Eukaryota</taxon>
        <taxon>Metazoa</taxon>
        <taxon>Spiralia</taxon>
        <taxon>Lophotrochozoa</taxon>
        <taxon>Platyhelminthes</taxon>
        <taxon>Monogenea</taxon>
        <taxon>Monopisthocotylea</taxon>
        <taxon>Dactylogyridea</taxon>
        <taxon>Ancyrocephalidae</taxon>
        <taxon>Cichlidogyrus</taxon>
    </lineage>
</organism>
<keyword evidence="3" id="KW-1185">Reference proteome</keyword>
<accession>A0ABD2QJW6</accession>
<sequence>MNEEDSKKTLLGGRSVDRVDFRKIKKRRPLLFKVAVAGLILCLLIGLILGIKLMLVDNPTLGEEFVQLKRCPGCFGQSACPLFLRGDVRLPGLFGSKALHHLKSSFRATIGLERAAYPVLLRRISSPADQKAVDEAVCRRGLRSGAAHAPEMLLKTLKCLPNLAIWRWRPTGTPDDSNSIF</sequence>